<evidence type="ECO:0000256" key="2">
    <source>
        <dbReference type="ARBA" id="ARBA00022553"/>
    </source>
</evidence>
<accession>A0A2N3NKW7</accession>
<feature type="region of interest" description="Disordered" evidence="5">
    <location>
        <begin position="2564"/>
        <end position="2585"/>
    </location>
</feature>
<protein>
    <recommendedName>
        <fullName evidence="6">Carrier domain-containing protein</fullName>
    </recommendedName>
</protein>
<keyword evidence="3" id="KW-0436">Ligase</keyword>
<dbReference type="Pfam" id="PF00550">
    <property type="entry name" value="PP-binding"/>
    <property type="match status" value="2"/>
</dbReference>
<dbReference type="CDD" id="cd19534">
    <property type="entry name" value="E_NRPS"/>
    <property type="match status" value="1"/>
</dbReference>
<dbReference type="SUPFAM" id="SSF56801">
    <property type="entry name" value="Acetyl-CoA synthetase-like"/>
    <property type="match status" value="1"/>
</dbReference>
<dbReference type="InterPro" id="IPR009081">
    <property type="entry name" value="PP-bd_ACP"/>
</dbReference>
<reference evidence="7 8" key="1">
    <citation type="journal article" date="2017" name="G3 (Bethesda)">
        <title>First Draft Genome Sequence of the Pathogenic Fungus Lomentospora prolificans (Formerly Scedosporium prolificans).</title>
        <authorList>
            <person name="Luo R."/>
            <person name="Zimin A."/>
            <person name="Workman R."/>
            <person name="Fan Y."/>
            <person name="Pertea G."/>
            <person name="Grossman N."/>
            <person name="Wear M.P."/>
            <person name="Jia B."/>
            <person name="Miller H."/>
            <person name="Casadevall A."/>
            <person name="Timp W."/>
            <person name="Zhang S.X."/>
            <person name="Salzberg S.L."/>
        </authorList>
    </citation>
    <scope>NUCLEOTIDE SEQUENCE [LARGE SCALE GENOMIC DNA]</scope>
    <source>
        <strain evidence="7 8">JHH-5317</strain>
    </source>
</reference>
<name>A0A2N3NKW7_9PEZI</name>
<dbReference type="PROSITE" id="PS50075">
    <property type="entry name" value="CARRIER"/>
    <property type="match status" value="3"/>
</dbReference>
<dbReference type="GO" id="GO:0016874">
    <property type="term" value="F:ligase activity"/>
    <property type="evidence" value="ECO:0007669"/>
    <property type="project" value="UniProtKB-KW"/>
</dbReference>
<organism evidence="7 8">
    <name type="scientific">Lomentospora prolificans</name>
    <dbReference type="NCBI Taxonomy" id="41688"/>
    <lineage>
        <taxon>Eukaryota</taxon>
        <taxon>Fungi</taxon>
        <taxon>Dikarya</taxon>
        <taxon>Ascomycota</taxon>
        <taxon>Pezizomycotina</taxon>
        <taxon>Sordariomycetes</taxon>
        <taxon>Hypocreomycetidae</taxon>
        <taxon>Microascales</taxon>
        <taxon>Microascaceae</taxon>
        <taxon>Lomentospora</taxon>
    </lineage>
</organism>
<dbReference type="Gene3D" id="3.30.559.10">
    <property type="entry name" value="Chloramphenicol acetyltransferase-like domain"/>
    <property type="match status" value="3"/>
</dbReference>
<dbReference type="EMBL" id="NLAX01000002">
    <property type="protein sequence ID" value="PKS13116.1"/>
    <property type="molecule type" value="Genomic_DNA"/>
</dbReference>
<dbReference type="FunFam" id="3.30.559.10:FF:000016">
    <property type="entry name" value="Nonribosomal peptide synthase Pes1"/>
    <property type="match status" value="1"/>
</dbReference>
<feature type="region of interest" description="Disordered" evidence="5">
    <location>
        <begin position="134"/>
        <end position="181"/>
    </location>
</feature>
<dbReference type="VEuPathDB" id="FungiDB:jhhlp_000458"/>
<comment type="similarity">
    <text evidence="4">Belongs to the NRP synthetase family.</text>
</comment>
<evidence type="ECO:0000313" key="8">
    <source>
        <dbReference type="Proteomes" id="UP000233524"/>
    </source>
</evidence>
<gene>
    <name evidence="7" type="ORF">jhhlp_000458</name>
</gene>
<evidence type="ECO:0000256" key="5">
    <source>
        <dbReference type="SAM" id="MobiDB-lite"/>
    </source>
</evidence>
<keyword evidence="1" id="KW-0596">Phosphopantetheine</keyword>
<dbReference type="FunFam" id="3.30.559.30:FF:000002">
    <property type="entry name" value="Nonribosomal peptide synthase Pes1"/>
    <property type="match status" value="1"/>
</dbReference>
<evidence type="ECO:0000313" key="7">
    <source>
        <dbReference type="EMBL" id="PKS13116.1"/>
    </source>
</evidence>
<dbReference type="InParanoid" id="A0A2N3NKW7"/>
<feature type="domain" description="Carrier" evidence="6">
    <location>
        <begin position="318"/>
        <end position="394"/>
    </location>
</feature>
<dbReference type="Pfam" id="PF00501">
    <property type="entry name" value="AMP-binding"/>
    <property type="match status" value="1"/>
</dbReference>
<dbReference type="Gene3D" id="3.40.50.12780">
    <property type="entry name" value="N-terminal domain of ligase-like"/>
    <property type="match status" value="1"/>
</dbReference>
<dbReference type="OrthoDB" id="416786at2759"/>
<dbReference type="Gene3D" id="3.30.559.30">
    <property type="entry name" value="Nonribosomal peptide synthetase, condensation domain"/>
    <property type="match status" value="3"/>
</dbReference>
<sequence length="2686" mass="295013">MPSEFLLFTPGPAVDLGRLVPVGVSRYFETAKMATDIKRLSLPRIDTTMNNTTTGESLGDKLVTAISKVLIIPRSEIQLYDSFTDLGGSKSSAITLTKAFAKMNLVLGEDDILECRTIAELQTCIRPAHIATHEELPKRSSSRGSDNSSSEASETFSNGPEESTYSPSLHSPTRPSSRATAQMDPEIVVTEELLTSTSQVPLAAVIRPKAGYLEGKVVAFLIISGVSSSDEGSCGCTPELIPQSHQQFAGSHIAALRMLLQNSTAVSTIPDAWVVLEQMPLVEDGGADRRKLQTWIQNINEETHRQLLNAETQVLYQEPATDAEKTLQRLISRVLKMPVDRVGMNLSFRELGGDEFSALQLVAVAKGKGFSLSADEVIQSDSVAHLAFLAAYTGHIPNQWAEEINEGAELFRLSPMQQLYFKTPVGGNYEARTSDCWNYRFNQSMLLKIRRDVALEDVHAAMEAVVGHHSMLRARYHRVNDDSWMQKIVTNIPDSYRFGHHIVSTNDDVLDVIRQAQSFIDIEAGPVFAAEYIKTVDAQHMLYIVAHHLVIDLISWRVIIHDINELLQNGSLYSERSMPFQRWNELQWLEIQKPEYDAPMNFGITTGDFAFWGLDATRNTYGDVAEVSFALAPELTALLQTTCNQAFRTDSTDIYLATLLLSFCQTFPERRPPVIWNQEHGREPWTSDLDIAETIGWFTTLCPLWLETDGGEDLVNVLRRMKDTRRSIPRRGWAYFTSRFLGPNAQDFQSRDWPFEIMFTYGGSLQQLEAENGIFEQLPIPGRAIDSAASDIGPNVGRIALFEVSTMVDQGIAKIKFLYNKETRYQDRIATWISNYEHLLLEAIGRLRYRSQELTLADVPLLNANYDGLSKLNSDRLMTLNISSARDIENVFPATPIQQEILIAQSLAPNTCNLHVIFELTAGKAEAVDSSKICTAWQQTVAKYPALRTVFIESVSEDGLFDAVILRKCSPEMLFIEAELDDHAVLALNTLPPLKSSKAEPRHRLSVCNTEEKTFLKLEISQAICDMLSIDKITSDLKRSYMCNKVSPRNLELSYPQYLESLKAIKSDEDLEFWTSQLSGFKPCLFPALWSGNAEGKQRTTTFKFDISAADLDLICHPSGIKRSTILRVAWGLVLRAYTGERKVCFGFRHSGRDLADAPAGIATAVGGFETELICSMDLLAHRSLESVIQTAEDNLTQSLPHQFTPVSDIEHALGLKGKHLYNTTLSFLDEPKGLKSRFNSARAPTQLGCSLYYNSLDRDISVCVMVQKNGDLEVTLNHRILTGVQGDGIANAFGCAIKAVLNSPNGSVGGVDLFSARDMTQLPAAITAAADSGNTAASEKAVHELVEVIAKCEPHASAIASWDGQLSYRQMSKLIARLAHYLVKLGVEPGMPVPIILGKSRWSAVAILAVLKAGGCFVPLDEDDESFAHKVIRQIGAKIVLAMDMGAKRLESMVEGLVIVNDSLFSASLLAEKECPKVNMGNPACMLFLSPSPSRSKEARGIFFTHEALSTALVAQGPALGIDASSRVFQLSSFASDTSLSEILTTLICGGCVCIPSASDRVHDLAGAMKKLNVDWTYITPVLARRLKPAQVPSIQTICFRTRHLDEDTFNRWSGQTKVLLSYGTSDICPLGISVIEATNAEQLSRIAPPFIGKFWIVNPEDHRHLMPIGAVGELVIESPTLAYKLMKDYTPVETLRAQQVSDDDGVLKARFFKTGHRVRYMNDGTMELIANRRDDLSLNGNVIPVPAVEKHLRRCLGIDVEVVVDTVLTKDNSHVLTAFVELGEHFCGMNELSMLSPKTKERAFMAKRLIESYMNTNLPSYMMPPAVVPIRTFPMTPSLKIHRRKLQKMASGLTEAELVGIASSDDAEGVQTIQIKPLPLTQVEERMRAIWADLLQIDPMAISGTQSFLRLGGDMHLVAKAVVACRKEGLVIRLGDILSNTSLTDLCQSITLSEEPVRLTDPEVGFTMSPETLITLQYVRSTVAPAAGISESSIVDVALATSTQVRALESNLRGSRGGINHVVLNFTGFVDYKKIELACNELIKVHPILRTSFVTHDRQVYQIVTDGDALSITKLDCPSRRVQAVVEKVAKKDEAEPITLSAPFTKFTFVDGGKNSALLVRLSTAQYDESSIPLLVHDLKRIYSGSQNTSLQRSSFADFARQATATSSQGAVDHWAALLEGATITQVIANTKPQKLSMTPRTLTKSVRVPFADISELGITFDTVLKGAWAMVLASLAGTSDVAFGEVIDGRHVRMPTANGVAGVWGPLSNIIPVRVRFPDAPSTPLDLLKCLHEQRLASIPFENMGMYEIVEKCTSWPYWSRFSTVVQHRYRNGLGEAQKFNIGGATCHVSVVESQFKDVTDMFVSSMQSCADLATVSITFCENRVPVSFAELAISMLVSTIESLTAVALMTEPSILSGVDLCHMTRQIPLPQVDFDPTPTPQSHLLSPSDLMGLKAVISAAWTDLLDPVAHGVPEPHLATASFYDLWGSLIPAHLLATRLTSDLASLNLSVNDLTISMDEVIDNPSQIKQLELLARKIRDPHRTPKSATALMRSIRRLSTQSRTASVASTQHTAISSRSGGSTFVSPIHEDAEVTNFGPAQGLTLAAESEAGDGISPLSPLSAPMFPRLTVPSDGFSSAANSPSTPQSQSKVLMRRASKVLERMSRLSSIHYGGGPVVPSSAT</sequence>
<dbReference type="PANTHER" id="PTHR45398:SF1">
    <property type="entry name" value="ENZYME, PUTATIVE (JCVI)-RELATED"/>
    <property type="match status" value="1"/>
</dbReference>
<feature type="compositionally biased region" description="Low complexity" evidence="5">
    <location>
        <begin position="142"/>
        <end position="157"/>
    </location>
</feature>
<dbReference type="InterPro" id="IPR023213">
    <property type="entry name" value="CAT-like_dom_sf"/>
</dbReference>
<dbReference type="Pfam" id="PF00668">
    <property type="entry name" value="Condensation"/>
    <property type="match status" value="3"/>
</dbReference>
<evidence type="ECO:0000256" key="3">
    <source>
        <dbReference type="ARBA" id="ARBA00022598"/>
    </source>
</evidence>
<evidence type="ECO:0000259" key="6">
    <source>
        <dbReference type="PROSITE" id="PS50075"/>
    </source>
</evidence>
<dbReference type="PANTHER" id="PTHR45398">
    <property type="match status" value="1"/>
</dbReference>
<evidence type="ECO:0000256" key="4">
    <source>
        <dbReference type="ARBA" id="ARBA00029454"/>
    </source>
</evidence>
<keyword evidence="8" id="KW-1185">Reference proteome</keyword>
<dbReference type="InterPro" id="IPR036736">
    <property type="entry name" value="ACP-like_sf"/>
</dbReference>
<dbReference type="Gene3D" id="3.30.300.30">
    <property type="match status" value="2"/>
</dbReference>
<dbReference type="SUPFAM" id="SSF47336">
    <property type="entry name" value="ACP-like"/>
    <property type="match status" value="2"/>
</dbReference>
<proteinExistence type="inferred from homology"/>
<dbReference type="STRING" id="41688.A0A2N3NKW7"/>
<feature type="compositionally biased region" description="Polar residues" evidence="5">
    <location>
        <begin position="158"/>
        <end position="180"/>
    </location>
</feature>
<dbReference type="InterPro" id="IPR045851">
    <property type="entry name" value="AMP-bd_C_sf"/>
</dbReference>
<dbReference type="Proteomes" id="UP000233524">
    <property type="component" value="Unassembled WGS sequence"/>
</dbReference>
<comment type="caution">
    <text evidence="7">The sequence shown here is derived from an EMBL/GenBank/DDBJ whole genome shotgun (WGS) entry which is preliminary data.</text>
</comment>
<dbReference type="InterPro" id="IPR000873">
    <property type="entry name" value="AMP-dep_synth/lig_dom"/>
</dbReference>
<dbReference type="SUPFAM" id="SSF52777">
    <property type="entry name" value="CoA-dependent acyltransferases"/>
    <property type="match status" value="6"/>
</dbReference>
<evidence type="ECO:0000256" key="1">
    <source>
        <dbReference type="ARBA" id="ARBA00022450"/>
    </source>
</evidence>
<feature type="domain" description="Carrier" evidence="6">
    <location>
        <begin position="1880"/>
        <end position="1956"/>
    </location>
</feature>
<dbReference type="Gene3D" id="1.10.1200.10">
    <property type="entry name" value="ACP-like"/>
    <property type="match status" value="2"/>
</dbReference>
<keyword evidence="2" id="KW-0597">Phosphoprotein</keyword>
<dbReference type="InterPro" id="IPR042099">
    <property type="entry name" value="ANL_N_sf"/>
</dbReference>
<dbReference type="InterPro" id="IPR001242">
    <property type="entry name" value="Condensation_dom"/>
</dbReference>
<feature type="domain" description="Carrier" evidence="6">
    <location>
        <begin position="53"/>
        <end position="129"/>
    </location>
</feature>